<dbReference type="EMBL" id="JAPJZH010000002">
    <property type="protein sequence ID" value="MDA4844556.1"/>
    <property type="molecule type" value="Genomic_DNA"/>
</dbReference>
<dbReference type="SUPFAM" id="SSF47413">
    <property type="entry name" value="lambda repressor-like DNA-binding domains"/>
    <property type="match status" value="1"/>
</dbReference>
<accession>A0ABT4VIP2</accession>
<organism evidence="5 6">
    <name type="scientific">Hoeflea poritis</name>
    <dbReference type="NCBI Taxonomy" id="2993659"/>
    <lineage>
        <taxon>Bacteria</taxon>
        <taxon>Pseudomonadati</taxon>
        <taxon>Pseudomonadota</taxon>
        <taxon>Alphaproteobacteria</taxon>
        <taxon>Hyphomicrobiales</taxon>
        <taxon>Rhizobiaceae</taxon>
        <taxon>Hoeflea</taxon>
    </lineage>
</organism>
<keyword evidence="3" id="KW-0804">Transcription</keyword>
<evidence type="ECO:0000259" key="4">
    <source>
        <dbReference type="PROSITE" id="PS50932"/>
    </source>
</evidence>
<protein>
    <submittedName>
        <fullName evidence="5">LacI family DNA-binding transcriptional regulator</fullName>
    </submittedName>
</protein>
<dbReference type="Gene3D" id="3.40.50.2300">
    <property type="match status" value="2"/>
</dbReference>
<sequence>MRKATVQDPAALAGMSTATVDRVLHNRSGVSEKARERVRAAIHELGFGQLPGDLMEAPKRTLRFLFLLPKVNTSFAKAICTSVRTAARVSDEINVINDTQRIDLRDNLALIREIDAVTAEKYDGLALFAVDAPGVRQAIDRVVERGVKVVTLVSDIPTSKRHHFVGIDNVAAGRVAGTLMGRFAGKKKGTVGVIAGSLRMRDHVDRYFGFEQILRARFPGLRILPIEEGDSLHTHNAVITRRLLEKHDDLVGLYSAAAGNVGILEVLADLGKSDGLVVLMHELSEHTRRGLADGTVDAVINQDTGHIARSAVRVLTAFCSGRPIIEAQEKIRIDIYLADNLP</sequence>
<dbReference type="PROSITE" id="PS50932">
    <property type="entry name" value="HTH_LACI_2"/>
    <property type="match status" value="1"/>
</dbReference>
<dbReference type="Pfam" id="PF00356">
    <property type="entry name" value="LacI"/>
    <property type="match status" value="1"/>
</dbReference>
<gene>
    <name evidence="5" type="ORF">OOZ53_04305</name>
</gene>
<keyword evidence="6" id="KW-1185">Reference proteome</keyword>
<evidence type="ECO:0000313" key="5">
    <source>
        <dbReference type="EMBL" id="MDA4844556.1"/>
    </source>
</evidence>
<dbReference type="InterPro" id="IPR010982">
    <property type="entry name" value="Lambda_DNA-bd_dom_sf"/>
</dbReference>
<dbReference type="PANTHER" id="PTHR30146">
    <property type="entry name" value="LACI-RELATED TRANSCRIPTIONAL REPRESSOR"/>
    <property type="match status" value="1"/>
</dbReference>
<keyword evidence="2 5" id="KW-0238">DNA-binding</keyword>
<evidence type="ECO:0000313" key="6">
    <source>
        <dbReference type="Proteomes" id="UP001148313"/>
    </source>
</evidence>
<name>A0ABT4VIP2_9HYPH</name>
<dbReference type="Pfam" id="PF13407">
    <property type="entry name" value="Peripla_BP_4"/>
    <property type="match status" value="1"/>
</dbReference>
<proteinExistence type="predicted"/>
<evidence type="ECO:0000256" key="3">
    <source>
        <dbReference type="ARBA" id="ARBA00023163"/>
    </source>
</evidence>
<keyword evidence="1" id="KW-0805">Transcription regulation</keyword>
<dbReference type="GO" id="GO:0003677">
    <property type="term" value="F:DNA binding"/>
    <property type="evidence" value="ECO:0007669"/>
    <property type="project" value="UniProtKB-KW"/>
</dbReference>
<dbReference type="Proteomes" id="UP001148313">
    <property type="component" value="Unassembled WGS sequence"/>
</dbReference>
<dbReference type="InterPro" id="IPR000843">
    <property type="entry name" value="HTH_LacI"/>
</dbReference>
<dbReference type="InterPro" id="IPR025997">
    <property type="entry name" value="SBP_2_dom"/>
</dbReference>
<evidence type="ECO:0000256" key="1">
    <source>
        <dbReference type="ARBA" id="ARBA00023015"/>
    </source>
</evidence>
<dbReference type="PANTHER" id="PTHR30146:SF152">
    <property type="entry name" value="TRANSCRIPTIONAL REGULATORY PROTEIN"/>
    <property type="match status" value="1"/>
</dbReference>
<dbReference type="RefSeq" id="WP_271088086.1">
    <property type="nucleotide sequence ID" value="NZ_JAPJZH010000002.1"/>
</dbReference>
<dbReference type="CDD" id="cd01392">
    <property type="entry name" value="HTH_LacI"/>
    <property type="match status" value="1"/>
</dbReference>
<evidence type="ECO:0000256" key="2">
    <source>
        <dbReference type="ARBA" id="ARBA00023125"/>
    </source>
</evidence>
<feature type="domain" description="HTH lacI-type" evidence="4">
    <location>
        <begin position="4"/>
        <end position="47"/>
    </location>
</feature>
<reference evidence="5" key="1">
    <citation type="submission" date="2022-11" db="EMBL/GenBank/DDBJ databases">
        <title>Hoeflea poritis sp. nov., isolated from scleractinian coral Porites lutea.</title>
        <authorList>
            <person name="Zhang G."/>
            <person name="Wei Q."/>
            <person name="Cai L."/>
        </authorList>
    </citation>
    <scope>NUCLEOTIDE SEQUENCE</scope>
    <source>
        <strain evidence="5">E7-10</strain>
    </source>
</reference>
<dbReference type="CDD" id="cd06307">
    <property type="entry name" value="PBP1_sugar_binding"/>
    <property type="match status" value="1"/>
</dbReference>
<dbReference type="SMART" id="SM00354">
    <property type="entry name" value="HTH_LACI"/>
    <property type="match status" value="1"/>
</dbReference>
<dbReference type="Gene3D" id="1.10.260.40">
    <property type="entry name" value="lambda repressor-like DNA-binding domains"/>
    <property type="match status" value="1"/>
</dbReference>
<comment type="caution">
    <text evidence="5">The sequence shown here is derived from an EMBL/GenBank/DDBJ whole genome shotgun (WGS) entry which is preliminary data.</text>
</comment>
<dbReference type="SUPFAM" id="SSF53822">
    <property type="entry name" value="Periplasmic binding protein-like I"/>
    <property type="match status" value="1"/>
</dbReference>
<dbReference type="InterPro" id="IPR028082">
    <property type="entry name" value="Peripla_BP_I"/>
</dbReference>